<name>A0A6A5C9J5_NAEFO</name>
<feature type="transmembrane region" description="Helical" evidence="1">
    <location>
        <begin position="325"/>
        <end position="348"/>
    </location>
</feature>
<evidence type="ECO:0000313" key="3">
    <source>
        <dbReference type="EMBL" id="KAF0981929.1"/>
    </source>
</evidence>
<keyword evidence="4" id="KW-1185">Reference proteome</keyword>
<feature type="transmembrane region" description="Helical" evidence="1">
    <location>
        <begin position="1380"/>
        <end position="1409"/>
    </location>
</feature>
<feature type="transmembrane region" description="Helical" evidence="1">
    <location>
        <begin position="1541"/>
        <end position="1563"/>
    </location>
</feature>
<feature type="transmembrane region" description="Helical" evidence="1">
    <location>
        <begin position="1569"/>
        <end position="1591"/>
    </location>
</feature>
<comment type="caution">
    <text evidence="3">The sequence shown here is derived from an EMBL/GenBank/DDBJ whole genome shotgun (WGS) entry which is preliminary data.</text>
</comment>
<feature type="transmembrane region" description="Helical" evidence="1">
    <location>
        <begin position="757"/>
        <end position="783"/>
    </location>
</feature>
<sequence>MGELLVVTLLRLLKNAIILGFDGLSILFYLPVSMFLFMQSKLSELFGYKARIHGNHHGSLLSYYLIFIIFYLITTVATPSIVLYPVFVVYQTFIWYIRNESNTFWMTTASIGVVFVCSVALSIRACILLERMKRVFEANIFEDWIQVQVHGILYVLSIIAFIVNPVRLVVFLKDAKGRQAHEYVNVVGKQARSAIYDLICIPFAFLILVTVWRIPIIRRSKWTHQLFIDNGLYVLMEIPVFTICIPISLIAFYRAKYFIQEFAKLDSEKSDRMKFCIKQASETFIDIPFILMGAILTCTIYRFIPVVKHYFSKDTENKKSLRRIIYEHFCYFLLDIPAAISYGIIFMLRYRLPIVLKISNEEKEKGNFLHFHQTALIMAWETLLDIVHIILCTSVFVTLWRASHLYSAIFIDVFYTPKFFENQDEDNIKKMTLVEYETFKKRRAIARDILKNWIIDVAFIILGILSVWRIPRIALHYMTIITNEEKANSMRNKAMEEFIQSILDVLAISGLCMVLVPTLYRLPTLISRLKSKEDKLYQLIVFSEILETLKDLPFLVMGLFSMWRIPVIVLKIWLFNPQDYDTAEKRRNLAKEQFIDAMLDIPFIVSFILMILSIMHIFTLYMLTRKYFKFKKEETDMSKKRELFTFFRGKILKQLYLLPLQIPLIICTYLVTFTFYRIPITVTTMKKIPGQKEPKKLAAKVIASQALSIPLDIITLLFSTIIMCTYYRSGELRNVFKTHSLFPSTFEMREAIEAHRLIALIFWDLIKDIPLILLFLISSITVWRIKHILRTLQNEKDYKKRLMLLGANALLTIGDVPCAICAVLVFFSWRAKRMISIIQGAYVAGKLSQVHFSIFLEFYEYLLDLIHIMLVPLLLWRIPVLIRNVMKMETIPEMRKEVLVHLKQIILDLPFILCTIIVSLSIYRNVEIYHYLTKKKKNKKPYREFIVIQLIQLLYDIPLVITAIATCVIIPYRVYHLVKYLFFYPFKKDRDNERRRELRVLIAKTLVDLLTLIFGLGVLLLCWRLPFFIHRYLTGTPLKRSLWVEFKAGVLDVCCLFMLAINLALFYQFPYTIQRLFYFTITCCKHLFKYLPELWNKVRTPKSTQSSTPKVIPPNNGEILPQDMLFEILTFLPPEENAQSFDRVCKHWHEQARQDSVLWKLYLDADSLGQFIEQKMARKYVSSNNNYNGHNYYGYPYNSYPRNSTLNEKYYSAIGTYKNEDFSHIFAKAFSSESENRNHYVKRYLSIKERYVAKMYSLQDALEDDYRLGYHAIVVNELKHTISHIYKIFLLRYKIIGTLLFPLSFAIRKIYRNQTIINYSWDCAEEHLIDILANSGLFILDAMVFVVMTVLDIFPFMGYRWWGKQNIELYNYYNYRGWNYFKVVCLSFASLIATVICIIIAFAIAFSPFVFNVRIWLFGVIMSIGKISEASQFILSFFKFNTVVSWFLLPQTLALGLQDYIIGFVFYLLGFILNAESGFMYWINVVLFYILWIFIMFWFFVFTTPILESTPYFRANYATRVMVDVYAEILSISASFCKNHLGFLGQLVIIPITLGWLGWPLMICFYFRYIYIMIPGALLSVFFVFLAYSTLKKIG</sequence>
<dbReference type="OrthoDB" id="19487at2759"/>
<feature type="transmembrane region" description="Helical" evidence="1">
    <location>
        <begin position="1331"/>
        <end position="1359"/>
    </location>
</feature>
<gene>
    <name evidence="3" type="ORF">FDP41_011790</name>
</gene>
<proteinExistence type="predicted"/>
<reference evidence="3 4" key="1">
    <citation type="journal article" date="2019" name="Sci. Rep.">
        <title>Nanopore sequencing improves the draft genome of the human pathogenic amoeba Naegleria fowleri.</title>
        <authorList>
            <person name="Liechti N."/>
            <person name="Schurch N."/>
            <person name="Bruggmann R."/>
            <person name="Wittwer M."/>
        </authorList>
    </citation>
    <scope>NUCLEOTIDE SEQUENCE [LARGE SCALE GENOMIC DNA]</scope>
    <source>
        <strain evidence="3 4">ATCC 30894</strain>
    </source>
</reference>
<feature type="transmembrane region" description="Helical" evidence="1">
    <location>
        <begin position="60"/>
        <end position="84"/>
    </location>
</feature>
<feature type="transmembrane region" description="Helical" evidence="1">
    <location>
        <begin position="104"/>
        <end position="130"/>
    </location>
</feature>
<feature type="transmembrane region" description="Helical" evidence="1">
    <location>
        <begin position="865"/>
        <end position="885"/>
    </location>
</feature>
<feature type="transmembrane region" description="Helical" evidence="1">
    <location>
        <begin position="655"/>
        <end position="676"/>
    </location>
</feature>
<feature type="transmembrane region" description="Helical" evidence="1">
    <location>
        <begin position="1046"/>
        <end position="1067"/>
    </location>
</feature>
<evidence type="ECO:0000313" key="4">
    <source>
        <dbReference type="Proteomes" id="UP000444721"/>
    </source>
</evidence>
<dbReference type="SUPFAM" id="SSF81383">
    <property type="entry name" value="F-box domain"/>
    <property type="match status" value="1"/>
</dbReference>
<dbReference type="Pfam" id="PF12937">
    <property type="entry name" value="F-box-like"/>
    <property type="match status" value="1"/>
</dbReference>
<feature type="transmembrane region" description="Helical" evidence="1">
    <location>
        <begin position="287"/>
        <end position="304"/>
    </location>
</feature>
<dbReference type="InterPro" id="IPR001810">
    <property type="entry name" value="F-box_dom"/>
</dbReference>
<dbReference type="GeneID" id="68119005"/>
<feature type="transmembrane region" description="Helical" evidence="1">
    <location>
        <begin position="151"/>
        <end position="173"/>
    </location>
</feature>
<feature type="transmembrane region" description="Helical" evidence="1">
    <location>
        <begin position="16"/>
        <end position="39"/>
    </location>
</feature>
<accession>A0A6A5C9J5</accession>
<feature type="transmembrane region" description="Helical" evidence="1">
    <location>
        <begin position="702"/>
        <end position="727"/>
    </location>
</feature>
<dbReference type="VEuPathDB" id="AmoebaDB:NF0049430"/>
<protein>
    <recommendedName>
        <fullName evidence="2">F-box domain-containing protein</fullName>
    </recommendedName>
</protein>
<feature type="transmembrane region" description="Helical" evidence="1">
    <location>
        <begin position="449"/>
        <end position="468"/>
    </location>
</feature>
<feature type="transmembrane region" description="Helical" evidence="1">
    <location>
        <begin position="1415"/>
        <end position="1440"/>
    </location>
</feature>
<feature type="transmembrane region" description="Helical" evidence="1">
    <location>
        <begin position="946"/>
        <end position="972"/>
    </location>
</feature>
<dbReference type="EMBL" id="VFQX01000012">
    <property type="protein sequence ID" value="KAF0981929.1"/>
    <property type="molecule type" value="Genomic_DNA"/>
</dbReference>
<feature type="transmembrane region" description="Helical" evidence="1">
    <location>
        <begin position="601"/>
        <end position="623"/>
    </location>
</feature>
<feature type="transmembrane region" description="Helical" evidence="1">
    <location>
        <begin position="905"/>
        <end position="926"/>
    </location>
</feature>
<feature type="transmembrane region" description="Helical" evidence="1">
    <location>
        <begin position="803"/>
        <end position="829"/>
    </location>
</feature>
<dbReference type="RefSeq" id="XP_044566642.1">
    <property type="nucleotide sequence ID" value="XM_044702238.1"/>
</dbReference>
<feature type="transmembrane region" description="Helical" evidence="1">
    <location>
        <begin position="377"/>
        <end position="400"/>
    </location>
</feature>
<dbReference type="VEuPathDB" id="AmoebaDB:NfTy_021710"/>
<feature type="domain" description="F-box" evidence="2">
    <location>
        <begin position="1114"/>
        <end position="1162"/>
    </location>
</feature>
<evidence type="ECO:0000256" key="1">
    <source>
        <dbReference type="SAM" id="Phobius"/>
    </source>
</evidence>
<feature type="transmembrane region" description="Helical" evidence="1">
    <location>
        <begin position="1289"/>
        <end position="1311"/>
    </location>
</feature>
<feature type="transmembrane region" description="Helical" evidence="1">
    <location>
        <begin position="498"/>
        <end position="520"/>
    </location>
</feature>
<feature type="transmembrane region" description="Helical" evidence="1">
    <location>
        <begin position="1452"/>
        <end position="1473"/>
    </location>
</feature>
<keyword evidence="1" id="KW-1133">Transmembrane helix</keyword>
<dbReference type="VEuPathDB" id="AmoebaDB:FDP41_011790"/>
<dbReference type="PROSITE" id="PS50181">
    <property type="entry name" value="FBOX"/>
    <property type="match status" value="1"/>
</dbReference>
<dbReference type="Gene3D" id="1.20.1280.50">
    <property type="match status" value="1"/>
</dbReference>
<organism evidence="3 4">
    <name type="scientific">Naegleria fowleri</name>
    <name type="common">Brain eating amoeba</name>
    <dbReference type="NCBI Taxonomy" id="5763"/>
    <lineage>
        <taxon>Eukaryota</taxon>
        <taxon>Discoba</taxon>
        <taxon>Heterolobosea</taxon>
        <taxon>Tetramitia</taxon>
        <taxon>Eutetramitia</taxon>
        <taxon>Vahlkampfiidae</taxon>
        <taxon>Naegleria</taxon>
    </lineage>
</organism>
<feature type="transmembrane region" description="Helical" evidence="1">
    <location>
        <begin position="1005"/>
        <end position="1026"/>
    </location>
</feature>
<feature type="transmembrane region" description="Helical" evidence="1">
    <location>
        <begin position="232"/>
        <end position="253"/>
    </location>
</feature>
<dbReference type="InterPro" id="IPR036047">
    <property type="entry name" value="F-box-like_dom_sf"/>
</dbReference>
<evidence type="ECO:0000259" key="2">
    <source>
        <dbReference type="PROSITE" id="PS50181"/>
    </source>
</evidence>
<keyword evidence="1" id="KW-0812">Transmembrane</keyword>
<feature type="transmembrane region" description="Helical" evidence="1">
    <location>
        <begin position="193"/>
        <end position="212"/>
    </location>
</feature>
<dbReference type="OMA" id="AFFLMSN"/>
<dbReference type="Proteomes" id="UP000444721">
    <property type="component" value="Unassembled WGS sequence"/>
</dbReference>
<feature type="transmembrane region" description="Helical" evidence="1">
    <location>
        <begin position="1479"/>
        <end position="1502"/>
    </location>
</feature>
<keyword evidence="1" id="KW-0472">Membrane</keyword>